<proteinExistence type="inferred from homology"/>
<feature type="transmembrane region" description="Helical" evidence="10">
    <location>
        <begin position="481"/>
        <end position="502"/>
    </location>
</feature>
<feature type="transmembrane region" description="Helical" evidence="10">
    <location>
        <begin position="351"/>
        <end position="373"/>
    </location>
</feature>
<evidence type="ECO:0000256" key="2">
    <source>
        <dbReference type="ARBA" id="ARBA00022475"/>
    </source>
</evidence>
<keyword evidence="10 11" id="KW-0961">Cell wall biogenesis/degradation</keyword>
<evidence type="ECO:0000313" key="13">
    <source>
        <dbReference type="Proteomes" id="UP000652567"/>
    </source>
</evidence>
<comment type="function">
    <text evidence="8 10 11">Involved in peptidoglycan biosynthesis. Transports lipid-linked peptidoglycan precursors from the inner to the outer leaflet of the cytoplasmic membrane.</text>
</comment>
<evidence type="ECO:0000256" key="9">
    <source>
        <dbReference type="ARBA" id="ARBA00061532"/>
    </source>
</evidence>
<evidence type="ECO:0000256" key="8">
    <source>
        <dbReference type="ARBA" id="ARBA00060041"/>
    </source>
</evidence>
<feature type="transmembrane region" description="Helical" evidence="10">
    <location>
        <begin position="131"/>
        <end position="151"/>
    </location>
</feature>
<keyword evidence="5 10" id="KW-0573">Peptidoglycan synthesis</keyword>
<evidence type="ECO:0000256" key="4">
    <source>
        <dbReference type="ARBA" id="ARBA00022960"/>
    </source>
</evidence>
<dbReference type="Pfam" id="PF03023">
    <property type="entry name" value="MurJ"/>
    <property type="match status" value="1"/>
</dbReference>
<protein>
    <recommendedName>
        <fullName evidence="10">Probable lipid II flippase MurJ</fullName>
    </recommendedName>
</protein>
<feature type="transmembrane region" description="Helical" evidence="10">
    <location>
        <begin position="84"/>
        <end position="111"/>
    </location>
</feature>
<sequence length="513" mass="55890">MRSSLITGSMTMLSRVLGLARDQVLAHVLGAGGAADAFFLAFKIPNFFRRLFSEGAFSQAFVPVLSEYREKGTHAAVQTLVNRVAACLGTVLLLVVTLGVVGAPVVATLFASGFMQDAEKFSLLVDLIRITFPYLLLISLTGFAGAVLNSYDRFAIPAFTPVLLNICMILAAVFAAPWFSHPAYALAWGVLTAGVLSFMFQLPFLARIHLLPRPQLTWQDPGVKRILTLMVPALFGVSISQINLMLDSVIASWLPDGSVGWLFYSDRLVELPLGVFAVAIATVIMPSLSRHHAASSPEHFSKILDWAIRLILLIALPSTVALVILAEPIILTLFQHGALTVHDAIMSARSLQAYALGLLGFMLIKVLAPGYFARQDMKTPVRIGIISILANIGFKIILVAPLLIWFGLGHVGLALATAMAAYVNAGLLYRGLRRSSVYLPAAGWPTLWFRYGMVNLAMALTLIGLLVLWSDWQIWLWWQRIGYLAMTCAAGGAVYLAGLWLVGVRPREFRSPV</sequence>
<accession>A0A928YSJ0</accession>
<feature type="transmembrane region" description="Helical" evidence="10">
    <location>
        <begin position="411"/>
        <end position="429"/>
    </location>
</feature>
<feature type="transmembrane region" description="Helical" evidence="10">
    <location>
        <begin position="226"/>
        <end position="251"/>
    </location>
</feature>
<comment type="subcellular location">
    <subcellularLocation>
        <location evidence="10">Cell inner membrane</location>
        <topology evidence="10">Multi-pass membrane protein</topology>
    </subcellularLocation>
    <subcellularLocation>
        <location evidence="1">Cell membrane</location>
        <topology evidence="1">Multi-pass membrane protein</topology>
    </subcellularLocation>
</comment>
<dbReference type="InterPro" id="IPR004268">
    <property type="entry name" value="MurJ"/>
</dbReference>
<gene>
    <name evidence="12" type="primary">mviN</name>
    <name evidence="10" type="synonym">murJ</name>
    <name evidence="12" type="ORF">C4F51_04635</name>
</gene>
<feature type="transmembrane region" description="Helical" evidence="10">
    <location>
        <begin position="185"/>
        <end position="205"/>
    </location>
</feature>
<dbReference type="GO" id="GO:0005886">
    <property type="term" value="C:plasma membrane"/>
    <property type="evidence" value="ECO:0007669"/>
    <property type="project" value="UniProtKB-SubCell"/>
</dbReference>
<keyword evidence="3 10" id="KW-0812">Transmembrane</keyword>
<keyword evidence="10" id="KW-0997">Cell inner membrane</keyword>
<comment type="pathway">
    <text evidence="10">Cell wall biogenesis; peptidoglycan biosynthesis.</text>
</comment>
<name>A0A928YSJ0_9GAMM</name>
<dbReference type="Proteomes" id="UP000652567">
    <property type="component" value="Unassembled WGS sequence"/>
</dbReference>
<comment type="similarity">
    <text evidence="9 10 11">Belongs to the MurJ/MviN family.</text>
</comment>
<evidence type="ECO:0000256" key="6">
    <source>
        <dbReference type="ARBA" id="ARBA00022989"/>
    </source>
</evidence>
<feature type="transmembrane region" description="Helical" evidence="10">
    <location>
        <begin position="385"/>
        <end position="405"/>
    </location>
</feature>
<dbReference type="CDD" id="cd13123">
    <property type="entry name" value="MATE_MurJ_like"/>
    <property type="match status" value="1"/>
</dbReference>
<dbReference type="GO" id="GO:0008360">
    <property type="term" value="P:regulation of cell shape"/>
    <property type="evidence" value="ECO:0007669"/>
    <property type="project" value="UniProtKB-UniRule"/>
</dbReference>
<dbReference type="PANTHER" id="PTHR47019:SF1">
    <property type="entry name" value="LIPID II FLIPPASE MURJ"/>
    <property type="match status" value="1"/>
</dbReference>
<evidence type="ECO:0000313" key="12">
    <source>
        <dbReference type="EMBL" id="MBE8716471.1"/>
    </source>
</evidence>
<keyword evidence="13" id="KW-1185">Reference proteome</keyword>
<dbReference type="GO" id="GO:0015648">
    <property type="term" value="F:lipid-linked peptidoglycan transporter activity"/>
    <property type="evidence" value="ECO:0007669"/>
    <property type="project" value="UniProtKB-UniRule"/>
</dbReference>
<dbReference type="PIRSF" id="PIRSF002869">
    <property type="entry name" value="MviN"/>
    <property type="match status" value="1"/>
</dbReference>
<keyword evidence="7 10" id="KW-0472">Membrane</keyword>
<evidence type="ECO:0000256" key="11">
    <source>
        <dbReference type="PIRNR" id="PIRNR002869"/>
    </source>
</evidence>
<feature type="transmembrane region" description="Helical" evidence="10">
    <location>
        <begin position="310"/>
        <end position="331"/>
    </location>
</feature>
<feature type="transmembrane region" description="Helical" evidence="10">
    <location>
        <begin position="449"/>
        <end position="469"/>
    </location>
</feature>
<dbReference type="EMBL" id="PRDL01000001">
    <property type="protein sequence ID" value="MBE8716471.1"/>
    <property type="molecule type" value="Genomic_DNA"/>
</dbReference>
<keyword evidence="2 10" id="KW-1003">Cell membrane</keyword>
<keyword evidence="6 10" id="KW-1133">Transmembrane helix</keyword>
<evidence type="ECO:0000256" key="1">
    <source>
        <dbReference type="ARBA" id="ARBA00004651"/>
    </source>
</evidence>
<dbReference type="GO" id="GO:0009252">
    <property type="term" value="P:peptidoglycan biosynthetic process"/>
    <property type="evidence" value="ECO:0007669"/>
    <property type="project" value="UniProtKB-UniRule"/>
</dbReference>
<dbReference type="PRINTS" id="PR01806">
    <property type="entry name" value="VIRFACTRMVIN"/>
</dbReference>
<keyword evidence="4 10" id="KW-0133">Cell shape</keyword>
<feature type="transmembrane region" description="Helical" evidence="10">
    <location>
        <begin position="271"/>
        <end position="289"/>
    </location>
</feature>
<organism evidence="12 13">
    <name type="scientific">Cellvibrio polysaccharolyticus</name>
    <dbReference type="NCBI Taxonomy" id="2082724"/>
    <lineage>
        <taxon>Bacteria</taxon>
        <taxon>Pseudomonadati</taxon>
        <taxon>Pseudomonadota</taxon>
        <taxon>Gammaproteobacteria</taxon>
        <taxon>Cellvibrionales</taxon>
        <taxon>Cellvibrionaceae</taxon>
        <taxon>Cellvibrio</taxon>
    </lineage>
</organism>
<comment type="caution">
    <text evidence="12">The sequence shown here is derived from an EMBL/GenBank/DDBJ whole genome shotgun (WGS) entry which is preliminary data.</text>
</comment>
<keyword evidence="10 11" id="KW-0813">Transport</keyword>
<evidence type="ECO:0000256" key="5">
    <source>
        <dbReference type="ARBA" id="ARBA00022984"/>
    </source>
</evidence>
<dbReference type="GO" id="GO:0071555">
    <property type="term" value="P:cell wall organization"/>
    <property type="evidence" value="ECO:0007669"/>
    <property type="project" value="UniProtKB-UniRule"/>
</dbReference>
<dbReference type="PANTHER" id="PTHR47019">
    <property type="entry name" value="LIPID II FLIPPASE MURJ"/>
    <property type="match status" value="1"/>
</dbReference>
<dbReference type="AlphaFoldDB" id="A0A928YSJ0"/>
<dbReference type="InterPro" id="IPR051050">
    <property type="entry name" value="Lipid_II_flippase_MurJ/MviN"/>
</dbReference>
<dbReference type="GO" id="GO:0034204">
    <property type="term" value="P:lipid translocation"/>
    <property type="evidence" value="ECO:0007669"/>
    <property type="project" value="TreeGrafter"/>
</dbReference>
<feature type="transmembrane region" description="Helical" evidence="10">
    <location>
        <begin position="158"/>
        <end position="179"/>
    </location>
</feature>
<dbReference type="HAMAP" id="MF_02078">
    <property type="entry name" value="MurJ_MviN"/>
    <property type="match status" value="1"/>
</dbReference>
<evidence type="ECO:0000256" key="7">
    <source>
        <dbReference type="ARBA" id="ARBA00023136"/>
    </source>
</evidence>
<dbReference type="NCBIfam" id="TIGR01695">
    <property type="entry name" value="murJ_mviN"/>
    <property type="match status" value="1"/>
</dbReference>
<dbReference type="RefSeq" id="WP_193912355.1">
    <property type="nucleotide sequence ID" value="NZ_PRDL01000001.1"/>
</dbReference>
<evidence type="ECO:0000256" key="3">
    <source>
        <dbReference type="ARBA" id="ARBA00022692"/>
    </source>
</evidence>
<evidence type="ECO:0000256" key="10">
    <source>
        <dbReference type="HAMAP-Rule" id="MF_02078"/>
    </source>
</evidence>
<reference evidence="12" key="1">
    <citation type="submission" date="2018-07" db="EMBL/GenBank/DDBJ databases">
        <title>Genome assembly of strain Ka43.</title>
        <authorList>
            <person name="Kukolya J."/>
            <person name="Nagy I."/>
            <person name="Horvath B."/>
            <person name="Toth A."/>
        </authorList>
    </citation>
    <scope>NUCLEOTIDE SEQUENCE</scope>
    <source>
        <strain evidence="12">KB43</strain>
    </source>
</reference>